<gene>
    <name evidence="2" type="ORF">ENU96_09450</name>
</gene>
<dbReference type="CDD" id="cd02142">
    <property type="entry name" value="McbC_SagB-like_oxidoreductase"/>
    <property type="match status" value="1"/>
</dbReference>
<dbReference type="PANTHER" id="PTHR43745:SF2">
    <property type="entry name" value="NITROREDUCTASE MJ1384-RELATED"/>
    <property type="match status" value="1"/>
</dbReference>
<dbReference type="PANTHER" id="PTHR43745">
    <property type="entry name" value="NITROREDUCTASE MJ1384-RELATED"/>
    <property type="match status" value="1"/>
</dbReference>
<sequence>MRVVLFLLVLLFVGWWGTRGYAEERIVLPSPRFDSDTSVEEALLRRRSHRSFARSPLTLLEIAQLLWAAQGVTDRAQGFRTAPSAGALYPLEVYIVAGEVEGLSPGVYRYLPEEHALLRVLEGDRREDLYRVALFQRWIREAPVVLVLAAVYERTTRKYGERGIRYVHMEAGHAAQNVYLQAEALGLGTVVVGAFQDEGVKKVLNLPLSEHPLYLMPIGRVR</sequence>
<dbReference type="InterPro" id="IPR020051">
    <property type="entry name" value="SagB-type_dehydrogenase"/>
</dbReference>
<protein>
    <submittedName>
        <fullName evidence="2">SagB/ThcOx family dehydrogenase</fullName>
    </submittedName>
</protein>
<evidence type="ECO:0000259" key="1">
    <source>
        <dbReference type="Pfam" id="PF00881"/>
    </source>
</evidence>
<dbReference type="Gene3D" id="3.40.109.10">
    <property type="entry name" value="NADH Oxidase"/>
    <property type="match status" value="1"/>
</dbReference>
<dbReference type="InterPro" id="IPR052544">
    <property type="entry name" value="Bacteriocin_Proc_Enz"/>
</dbReference>
<dbReference type="SUPFAM" id="SSF55469">
    <property type="entry name" value="FMN-dependent nitroreductase-like"/>
    <property type="match status" value="1"/>
</dbReference>
<dbReference type="GO" id="GO:0016491">
    <property type="term" value="F:oxidoreductase activity"/>
    <property type="evidence" value="ECO:0007669"/>
    <property type="project" value="InterPro"/>
</dbReference>
<name>A0A7V3YNH2_9BACT</name>
<dbReference type="EMBL" id="DTEN01000379">
    <property type="protein sequence ID" value="HGI75883.1"/>
    <property type="molecule type" value="Genomic_DNA"/>
</dbReference>
<accession>A0A7V3YNH2</accession>
<organism evidence="2">
    <name type="scientific">Candidatus Caldatribacterium californiense</name>
    <dbReference type="NCBI Taxonomy" id="1454726"/>
    <lineage>
        <taxon>Bacteria</taxon>
        <taxon>Pseudomonadati</taxon>
        <taxon>Atribacterota</taxon>
        <taxon>Atribacteria</taxon>
        <taxon>Atribacterales</taxon>
        <taxon>Candidatus Caldatribacteriaceae</taxon>
        <taxon>Candidatus Caldatribacterium</taxon>
    </lineage>
</organism>
<evidence type="ECO:0000313" key="2">
    <source>
        <dbReference type="EMBL" id="HGI75883.1"/>
    </source>
</evidence>
<dbReference type="Pfam" id="PF00881">
    <property type="entry name" value="Nitroreductase"/>
    <property type="match status" value="1"/>
</dbReference>
<dbReference type="NCBIfam" id="TIGR03605">
    <property type="entry name" value="antibiot_sagB"/>
    <property type="match status" value="1"/>
</dbReference>
<dbReference type="InterPro" id="IPR029479">
    <property type="entry name" value="Nitroreductase"/>
</dbReference>
<reference evidence="2" key="1">
    <citation type="journal article" date="2020" name="mSystems">
        <title>Genome- and Community-Level Interaction Insights into Carbon Utilization and Element Cycling Functions of Hydrothermarchaeota in Hydrothermal Sediment.</title>
        <authorList>
            <person name="Zhou Z."/>
            <person name="Liu Y."/>
            <person name="Xu W."/>
            <person name="Pan J."/>
            <person name="Luo Z.H."/>
            <person name="Li M."/>
        </authorList>
    </citation>
    <scope>NUCLEOTIDE SEQUENCE [LARGE SCALE GENOMIC DNA]</scope>
    <source>
        <strain evidence="2">SpSt-716</strain>
    </source>
</reference>
<proteinExistence type="predicted"/>
<dbReference type="AlphaFoldDB" id="A0A7V3YNH2"/>
<feature type="domain" description="Nitroreductase" evidence="1">
    <location>
        <begin position="44"/>
        <end position="220"/>
    </location>
</feature>
<dbReference type="InterPro" id="IPR000415">
    <property type="entry name" value="Nitroreductase-like"/>
</dbReference>
<comment type="caution">
    <text evidence="2">The sequence shown here is derived from an EMBL/GenBank/DDBJ whole genome shotgun (WGS) entry which is preliminary data.</text>
</comment>